<dbReference type="AlphaFoldDB" id="A0A8R7PLX6"/>
<evidence type="ECO:0000256" key="1">
    <source>
        <dbReference type="SAM" id="MobiDB-lite"/>
    </source>
</evidence>
<dbReference type="Gramene" id="TuG1812G0300000238.01.T04">
    <property type="protein sequence ID" value="TuG1812G0300000238.01.T04"/>
    <property type="gene ID" value="TuG1812G0300000238.01"/>
</dbReference>
<evidence type="ECO:0000313" key="2">
    <source>
        <dbReference type="EnsemblPlants" id="TuG1812G0300000238.01.T05"/>
    </source>
</evidence>
<feature type="region of interest" description="Disordered" evidence="1">
    <location>
        <begin position="14"/>
        <end position="51"/>
    </location>
</feature>
<dbReference type="EnsemblPlants" id="TuG1812G0300000238.01.T05">
    <property type="protein sequence ID" value="TuG1812G0300000238.01.T05"/>
    <property type="gene ID" value="TuG1812G0300000238.01"/>
</dbReference>
<accession>A0A8R7PLX6</accession>
<reference evidence="2" key="3">
    <citation type="submission" date="2022-06" db="UniProtKB">
        <authorList>
            <consortium name="EnsemblPlants"/>
        </authorList>
    </citation>
    <scope>IDENTIFICATION</scope>
</reference>
<name>A0A8R7PLX6_TRIUA</name>
<dbReference type="Proteomes" id="UP000015106">
    <property type="component" value="Chromosome 3"/>
</dbReference>
<protein>
    <submittedName>
        <fullName evidence="2">Uncharacterized protein</fullName>
    </submittedName>
</protein>
<proteinExistence type="predicted"/>
<evidence type="ECO:0000313" key="3">
    <source>
        <dbReference type="Proteomes" id="UP000015106"/>
    </source>
</evidence>
<sequence length="92" mass="10136">MVYLPQHNYLHCPSGGWSTGQRSGRDGVELRRRGRRLATGNRAREEASGSCGCGRWLREGLRLEQQEQGARGSSGLWLLTDCDSGHAACYEG</sequence>
<dbReference type="Gramene" id="TuG1812G0300000238.01.T05">
    <property type="protein sequence ID" value="TuG1812G0300000238.01.T05"/>
    <property type="gene ID" value="TuG1812G0300000238.01"/>
</dbReference>
<reference evidence="2" key="2">
    <citation type="submission" date="2018-03" db="EMBL/GenBank/DDBJ databases">
        <title>The Triticum urartu genome reveals the dynamic nature of wheat genome evolution.</title>
        <authorList>
            <person name="Ling H."/>
            <person name="Ma B."/>
            <person name="Shi X."/>
            <person name="Liu H."/>
            <person name="Dong L."/>
            <person name="Sun H."/>
            <person name="Cao Y."/>
            <person name="Gao Q."/>
            <person name="Zheng S."/>
            <person name="Li Y."/>
            <person name="Yu Y."/>
            <person name="Du H."/>
            <person name="Qi M."/>
            <person name="Li Y."/>
            <person name="Yu H."/>
            <person name="Cui Y."/>
            <person name="Wang N."/>
            <person name="Chen C."/>
            <person name="Wu H."/>
            <person name="Zhao Y."/>
            <person name="Zhang J."/>
            <person name="Li Y."/>
            <person name="Zhou W."/>
            <person name="Zhang B."/>
            <person name="Hu W."/>
            <person name="Eijk M."/>
            <person name="Tang J."/>
            <person name="Witsenboer H."/>
            <person name="Zhao S."/>
            <person name="Li Z."/>
            <person name="Zhang A."/>
            <person name="Wang D."/>
            <person name="Liang C."/>
        </authorList>
    </citation>
    <scope>NUCLEOTIDE SEQUENCE [LARGE SCALE GENOMIC DNA]</scope>
    <source>
        <strain evidence="2">cv. G1812</strain>
    </source>
</reference>
<organism evidence="2 3">
    <name type="scientific">Triticum urartu</name>
    <name type="common">Red wild einkorn</name>
    <name type="synonym">Crithodium urartu</name>
    <dbReference type="NCBI Taxonomy" id="4572"/>
    <lineage>
        <taxon>Eukaryota</taxon>
        <taxon>Viridiplantae</taxon>
        <taxon>Streptophyta</taxon>
        <taxon>Embryophyta</taxon>
        <taxon>Tracheophyta</taxon>
        <taxon>Spermatophyta</taxon>
        <taxon>Magnoliopsida</taxon>
        <taxon>Liliopsida</taxon>
        <taxon>Poales</taxon>
        <taxon>Poaceae</taxon>
        <taxon>BOP clade</taxon>
        <taxon>Pooideae</taxon>
        <taxon>Triticodae</taxon>
        <taxon>Triticeae</taxon>
        <taxon>Triticinae</taxon>
        <taxon>Triticum</taxon>
    </lineage>
</organism>
<dbReference type="EnsemblPlants" id="TuG1812G0300000238.01.T04">
    <property type="protein sequence ID" value="TuG1812G0300000238.01.T04"/>
    <property type="gene ID" value="TuG1812G0300000238.01"/>
</dbReference>
<keyword evidence="3" id="KW-1185">Reference proteome</keyword>
<reference evidence="3" key="1">
    <citation type="journal article" date="2013" name="Nature">
        <title>Draft genome of the wheat A-genome progenitor Triticum urartu.</title>
        <authorList>
            <person name="Ling H.Q."/>
            <person name="Zhao S."/>
            <person name="Liu D."/>
            <person name="Wang J."/>
            <person name="Sun H."/>
            <person name="Zhang C."/>
            <person name="Fan H."/>
            <person name="Li D."/>
            <person name="Dong L."/>
            <person name="Tao Y."/>
            <person name="Gao C."/>
            <person name="Wu H."/>
            <person name="Li Y."/>
            <person name="Cui Y."/>
            <person name="Guo X."/>
            <person name="Zheng S."/>
            <person name="Wang B."/>
            <person name="Yu K."/>
            <person name="Liang Q."/>
            <person name="Yang W."/>
            <person name="Lou X."/>
            <person name="Chen J."/>
            <person name="Feng M."/>
            <person name="Jian J."/>
            <person name="Zhang X."/>
            <person name="Luo G."/>
            <person name="Jiang Y."/>
            <person name="Liu J."/>
            <person name="Wang Z."/>
            <person name="Sha Y."/>
            <person name="Zhang B."/>
            <person name="Wu H."/>
            <person name="Tang D."/>
            <person name="Shen Q."/>
            <person name="Xue P."/>
            <person name="Zou S."/>
            <person name="Wang X."/>
            <person name="Liu X."/>
            <person name="Wang F."/>
            <person name="Yang Y."/>
            <person name="An X."/>
            <person name="Dong Z."/>
            <person name="Zhang K."/>
            <person name="Zhang X."/>
            <person name="Luo M.C."/>
            <person name="Dvorak J."/>
            <person name="Tong Y."/>
            <person name="Wang J."/>
            <person name="Yang H."/>
            <person name="Li Z."/>
            <person name="Wang D."/>
            <person name="Zhang A."/>
            <person name="Wang J."/>
        </authorList>
    </citation>
    <scope>NUCLEOTIDE SEQUENCE</scope>
    <source>
        <strain evidence="3">cv. G1812</strain>
    </source>
</reference>